<dbReference type="InterPro" id="IPR011032">
    <property type="entry name" value="GroES-like_sf"/>
</dbReference>
<dbReference type="InterPro" id="IPR020843">
    <property type="entry name" value="ER"/>
</dbReference>
<dbReference type="GO" id="GO:0016628">
    <property type="term" value="F:oxidoreductase activity, acting on the CH-CH group of donors, NAD or NADP as acceptor"/>
    <property type="evidence" value="ECO:0007669"/>
    <property type="project" value="InterPro"/>
</dbReference>
<organism evidence="3 4">
    <name type="scientific">Linderina pennispora</name>
    <dbReference type="NCBI Taxonomy" id="61395"/>
    <lineage>
        <taxon>Eukaryota</taxon>
        <taxon>Fungi</taxon>
        <taxon>Fungi incertae sedis</taxon>
        <taxon>Zoopagomycota</taxon>
        <taxon>Kickxellomycotina</taxon>
        <taxon>Kickxellomycetes</taxon>
        <taxon>Kickxellales</taxon>
        <taxon>Kickxellaceae</taxon>
        <taxon>Linderina</taxon>
    </lineage>
</organism>
<dbReference type="PANTHER" id="PTHR43205:SF7">
    <property type="entry name" value="PROSTAGLANDIN REDUCTASE 1"/>
    <property type="match status" value="1"/>
</dbReference>
<comment type="caution">
    <text evidence="3">The sequence shown here is derived from an EMBL/GenBank/DDBJ whole genome shotgun (WGS) entry which is preliminary data.</text>
</comment>
<dbReference type="InterPro" id="IPR036291">
    <property type="entry name" value="NAD(P)-bd_dom_sf"/>
</dbReference>
<evidence type="ECO:0000259" key="2">
    <source>
        <dbReference type="SMART" id="SM00829"/>
    </source>
</evidence>
<accession>A0A1Y1WGQ0</accession>
<dbReference type="InterPro" id="IPR045010">
    <property type="entry name" value="MDR_fam"/>
</dbReference>
<evidence type="ECO:0000313" key="4">
    <source>
        <dbReference type="Proteomes" id="UP000193922"/>
    </source>
</evidence>
<dbReference type="Pfam" id="PF16884">
    <property type="entry name" value="ADH_N_2"/>
    <property type="match status" value="1"/>
</dbReference>
<keyword evidence="1" id="KW-0560">Oxidoreductase</keyword>
<gene>
    <name evidence="3" type="ORF">DL89DRAFT_265973</name>
</gene>
<dbReference type="Gene3D" id="3.40.50.720">
    <property type="entry name" value="NAD(P)-binding Rossmann-like Domain"/>
    <property type="match status" value="1"/>
</dbReference>
<sequence length="344" mass="37275">MTAENITRVILNNHIPSGIPKPSDFTVETVSAPTAEILKDNELLVRPLYLSCDPYMRNRIKGNGGFYVPDIQAKAAITGHGVCVVEASSSNKFAPGDHITTGLFDWAQKAIVPAEGRRKVSETDRVSLVDYIGVLGMPSFTAYVGTVVLGNPKKGETLLVTSAAGAVGQMVVQLAKARGLRVVAVAGSDDKIEFVKTLGADVAFNYKTCGNFEHAIHQAAPEGIDIYFDNVGGEFLDAALMNMRHHGRVIPCGMASQYNIAADDEYRMENFSQVIIRKLTIIGFLVMEYYPTASFTEFIAEVSTLYACGKITYKIDEIVGLENGPAALIDVFDGNSVGRRIIRV</sequence>
<reference evidence="3 4" key="1">
    <citation type="submission" date="2016-07" db="EMBL/GenBank/DDBJ databases">
        <title>Pervasive Adenine N6-methylation of Active Genes in Fungi.</title>
        <authorList>
            <consortium name="DOE Joint Genome Institute"/>
            <person name="Mondo S.J."/>
            <person name="Dannebaum R.O."/>
            <person name="Kuo R.C."/>
            <person name="Labutti K."/>
            <person name="Haridas S."/>
            <person name="Kuo A."/>
            <person name="Salamov A."/>
            <person name="Ahrendt S.R."/>
            <person name="Lipzen A."/>
            <person name="Sullivan W."/>
            <person name="Andreopoulos W.B."/>
            <person name="Clum A."/>
            <person name="Lindquist E."/>
            <person name="Daum C."/>
            <person name="Ramamoorthy G.K."/>
            <person name="Gryganskyi A."/>
            <person name="Culley D."/>
            <person name="Magnuson J.K."/>
            <person name="James T.Y."/>
            <person name="O'Malley M.A."/>
            <person name="Stajich J.E."/>
            <person name="Spatafora J.W."/>
            <person name="Visel A."/>
            <person name="Grigoriev I.V."/>
        </authorList>
    </citation>
    <scope>NUCLEOTIDE SEQUENCE [LARGE SCALE GENOMIC DNA]</scope>
    <source>
        <strain evidence="3 4">ATCC 12442</strain>
    </source>
</reference>
<dbReference type="SUPFAM" id="SSF50129">
    <property type="entry name" value="GroES-like"/>
    <property type="match status" value="1"/>
</dbReference>
<evidence type="ECO:0000313" key="3">
    <source>
        <dbReference type="EMBL" id="ORX72416.1"/>
    </source>
</evidence>
<dbReference type="SMART" id="SM00829">
    <property type="entry name" value="PKS_ER"/>
    <property type="match status" value="1"/>
</dbReference>
<protein>
    <submittedName>
        <fullName evidence="3">NAD(P)-binding protein</fullName>
    </submittedName>
</protein>
<dbReference type="InterPro" id="IPR041694">
    <property type="entry name" value="ADH_N_2"/>
</dbReference>
<dbReference type="PANTHER" id="PTHR43205">
    <property type="entry name" value="PROSTAGLANDIN REDUCTASE"/>
    <property type="match status" value="1"/>
</dbReference>
<dbReference type="EMBL" id="MCFD01000003">
    <property type="protein sequence ID" value="ORX72416.1"/>
    <property type="molecule type" value="Genomic_DNA"/>
</dbReference>
<dbReference type="FunFam" id="3.40.50.720:FF:000121">
    <property type="entry name" value="Prostaglandin reductase 2"/>
    <property type="match status" value="1"/>
</dbReference>
<dbReference type="Gene3D" id="3.90.180.10">
    <property type="entry name" value="Medium-chain alcohol dehydrogenases, catalytic domain"/>
    <property type="match status" value="1"/>
</dbReference>
<evidence type="ECO:0000256" key="1">
    <source>
        <dbReference type="ARBA" id="ARBA00023002"/>
    </source>
</evidence>
<feature type="domain" description="Enoyl reductase (ER)" evidence="2">
    <location>
        <begin position="23"/>
        <end position="342"/>
    </location>
</feature>
<dbReference type="GeneID" id="63803568"/>
<dbReference type="AlphaFoldDB" id="A0A1Y1WGQ0"/>
<dbReference type="SUPFAM" id="SSF51735">
    <property type="entry name" value="NAD(P)-binding Rossmann-fold domains"/>
    <property type="match status" value="1"/>
</dbReference>
<name>A0A1Y1WGQ0_9FUNG</name>
<dbReference type="CDD" id="cd05288">
    <property type="entry name" value="PGDH"/>
    <property type="match status" value="1"/>
</dbReference>
<proteinExistence type="predicted"/>
<dbReference type="RefSeq" id="XP_040745840.1">
    <property type="nucleotide sequence ID" value="XM_040886920.1"/>
</dbReference>
<dbReference type="InterPro" id="IPR013149">
    <property type="entry name" value="ADH-like_C"/>
</dbReference>
<dbReference type="Proteomes" id="UP000193922">
    <property type="component" value="Unassembled WGS sequence"/>
</dbReference>
<keyword evidence="4" id="KW-1185">Reference proteome</keyword>
<dbReference type="OrthoDB" id="809632at2759"/>
<dbReference type="Pfam" id="PF00107">
    <property type="entry name" value="ADH_zinc_N"/>
    <property type="match status" value="1"/>
</dbReference>